<evidence type="ECO:0000259" key="1">
    <source>
        <dbReference type="Pfam" id="PF22600"/>
    </source>
</evidence>
<accession>A0AAD3TJW6</accession>
<evidence type="ECO:0000313" key="4">
    <source>
        <dbReference type="Proteomes" id="UP001279734"/>
    </source>
</evidence>
<reference evidence="3" key="1">
    <citation type="submission" date="2023-05" db="EMBL/GenBank/DDBJ databases">
        <title>Nepenthes gracilis genome sequencing.</title>
        <authorList>
            <person name="Fukushima K."/>
        </authorList>
    </citation>
    <scope>NUCLEOTIDE SEQUENCE</scope>
    <source>
        <strain evidence="3">SING2019-196</strain>
    </source>
</reference>
<dbReference type="InterPro" id="IPR058920">
    <property type="entry name" value="PAP-OAS1-bd-rel"/>
</dbReference>
<protein>
    <recommendedName>
        <fullName evidence="5">Polymerase nucleotidyl transferase domain-containing protein</fullName>
    </recommendedName>
</protein>
<dbReference type="SUPFAM" id="SSF81301">
    <property type="entry name" value="Nucleotidyltransferase"/>
    <property type="match status" value="1"/>
</dbReference>
<dbReference type="PANTHER" id="PTHR45979">
    <property type="entry name" value="PAP/OAS1 SUBSTRATE-BINDING DOMAIN SUPERFAMILY"/>
    <property type="match status" value="1"/>
</dbReference>
<dbReference type="AlphaFoldDB" id="A0AAD3TJW6"/>
<dbReference type="InterPro" id="IPR054708">
    <property type="entry name" value="MTPAP-like_central"/>
</dbReference>
<sequence length="769" mass="85314">MPHIRVETHSLLDMKDLQKFCSPFCLSCCSSSSSSSSSTPNPLSIGAQTWKIAEGWVQEILSVIQPTLISDHRRKMISEYVQALIEDSLDVKVFPFGSVPLKTYLPDGDIDLTVFSPHNAEEDLMTKICSLLENEEKNNTQIQVRNVQCIPAQVKVVKCTVENISVDISFNQMAGLRALSFLQQVDLFIGKDNLFKCSLILIKAWCFYESRTLGATYGLIATYGLETMVLHIINSFHSSLHCPLAVLYRFLVYYSKFDWVRYCVSVNGPVLISSLPEIVVKQLDDSAELQMLSDDFFSCCKESFAVSVEMLQTRKNAFLVKHLNILDPLSDSNNLGRSISGANFYRIKSAFKYGSEKLGKILMLPPENMGKRLEKFFATTLERNGRGRRPDVPVPVPAYGAKRSEFCNTNGDKKNLLSGINYGLRFQDYGMCPVQPNPSRPAHAWKSACDMIGQKNRRYDQDLCFQWNNRLLPPVGSPNGLHVMNASPVEEKGKSRGTGTYIPRHGCFMQRDEHVRPSWKKLEFRVSKQLAVVNPPSETVATVVVSQTGKGGSGSLPVLSLKDFPLLPGSRPVTVSVNAEAWQPKDFSNLFENMEIGSFRSASPPVGFFGSASLSVGSPLPVSGEQLDFNVLATMDSPSSVKNPAITVEEKQDSPKEEVLDMPPFELGYEESSSLAVSGPVVAVEKQNAMKIEEVVVVPTFKFELGDENEFPPLVVSNPIAAAKQEKQNSANLEEEVVDVPPFRLEYDNDFPPLVSCIKLAREHRAGGS</sequence>
<dbReference type="Pfam" id="PF26180">
    <property type="entry name" value="PAP-OAS1"/>
    <property type="match status" value="1"/>
</dbReference>
<dbReference type="Pfam" id="PF22600">
    <property type="entry name" value="MTPAP-like_central"/>
    <property type="match status" value="1"/>
</dbReference>
<evidence type="ECO:0000313" key="3">
    <source>
        <dbReference type="EMBL" id="GMH30521.1"/>
    </source>
</evidence>
<evidence type="ECO:0000259" key="2">
    <source>
        <dbReference type="Pfam" id="PF26180"/>
    </source>
</evidence>
<dbReference type="Gene3D" id="3.30.460.10">
    <property type="entry name" value="Beta Polymerase, domain 2"/>
    <property type="match status" value="1"/>
</dbReference>
<proteinExistence type="predicted"/>
<feature type="domain" description="Poly(A) RNA polymerase mitochondrial-like central palm" evidence="1">
    <location>
        <begin position="60"/>
        <end position="182"/>
    </location>
</feature>
<feature type="domain" description="PAP/OAS1 substrate-binding-related" evidence="2">
    <location>
        <begin position="189"/>
        <end position="381"/>
    </location>
</feature>
<dbReference type="Proteomes" id="UP001279734">
    <property type="component" value="Unassembled WGS sequence"/>
</dbReference>
<evidence type="ECO:0008006" key="5">
    <source>
        <dbReference type="Google" id="ProtNLM"/>
    </source>
</evidence>
<name>A0AAD3TJW6_NEPGR</name>
<keyword evidence="4" id="KW-1185">Reference proteome</keyword>
<dbReference type="SUPFAM" id="SSF81631">
    <property type="entry name" value="PAP/OAS1 substrate-binding domain"/>
    <property type="match status" value="1"/>
</dbReference>
<dbReference type="InterPro" id="IPR058921">
    <property type="entry name" value="PAP/OAS1-rel"/>
</dbReference>
<comment type="caution">
    <text evidence="3">The sequence shown here is derived from an EMBL/GenBank/DDBJ whole genome shotgun (WGS) entry which is preliminary data.</text>
</comment>
<dbReference type="CDD" id="cd05402">
    <property type="entry name" value="NT_PAP_TUTase"/>
    <property type="match status" value="1"/>
</dbReference>
<dbReference type="InterPro" id="IPR043519">
    <property type="entry name" value="NT_sf"/>
</dbReference>
<gene>
    <name evidence="3" type="ORF">Nepgr_032364</name>
</gene>
<dbReference type="Gene3D" id="1.10.1410.10">
    <property type="match status" value="1"/>
</dbReference>
<dbReference type="EMBL" id="BSYO01000038">
    <property type="protein sequence ID" value="GMH30521.1"/>
    <property type="molecule type" value="Genomic_DNA"/>
</dbReference>
<dbReference type="PANTHER" id="PTHR45979:SF30">
    <property type="entry name" value="NUCLEOTIDYLTRANSFERASE"/>
    <property type="match status" value="1"/>
</dbReference>
<organism evidence="3 4">
    <name type="scientific">Nepenthes gracilis</name>
    <name type="common">Slender pitcher plant</name>
    <dbReference type="NCBI Taxonomy" id="150966"/>
    <lineage>
        <taxon>Eukaryota</taxon>
        <taxon>Viridiplantae</taxon>
        <taxon>Streptophyta</taxon>
        <taxon>Embryophyta</taxon>
        <taxon>Tracheophyta</taxon>
        <taxon>Spermatophyta</taxon>
        <taxon>Magnoliopsida</taxon>
        <taxon>eudicotyledons</taxon>
        <taxon>Gunneridae</taxon>
        <taxon>Pentapetalae</taxon>
        <taxon>Caryophyllales</taxon>
        <taxon>Nepenthaceae</taxon>
        <taxon>Nepenthes</taxon>
    </lineage>
</organism>